<evidence type="ECO:0000256" key="3">
    <source>
        <dbReference type="ARBA" id="ARBA00023125"/>
    </source>
</evidence>
<dbReference type="PANTHER" id="PTHR48111">
    <property type="entry name" value="REGULATOR OF RPOS"/>
    <property type="match status" value="1"/>
</dbReference>
<dbReference type="PROSITE" id="PS51755">
    <property type="entry name" value="OMPR_PHOB"/>
    <property type="match status" value="1"/>
</dbReference>
<name>A0ABW1WYS1_9ACTN</name>
<keyword evidence="1 5" id="KW-0597">Phosphoprotein</keyword>
<dbReference type="InterPro" id="IPR039420">
    <property type="entry name" value="WalR-like"/>
</dbReference>
<dbReference type="InterPro" id="IPR011006">
    <property type="entry name" value="CheY-like_superfamily"/>
</dbReference>
<feature type="DNA-binding region" description="OmpR/PhoB-type" evidence="6">
    <location>
        <begin position="132"/>
        <end position="231"/>
    </location>
</feature>
<evidence type="ECO:0000256" key="4">
    <source>
        <dbReference type="ARBA" id="ARBA00023163"/>
    </source>
</evidence>
<evidence type="ECO:0000256" key="2">
    <source>
        <dbReference type="ARBA" id="ARBA00023015"/>
    </source>
</evidence>
<dbReference type="Proteomes" id="UP001596266">
    <property type="component" value="Unassembled WGS sequence"/>
</dbReference>
<dbReference type="CDD" id="cd00383">
    <property type="entry name" value="trans_reg_C"/>
    <property type="match status" value="1"/>
</dbReference>
<evidence type="ECO:0000259" key="7">
    <source>
        <dbReference type="PROSITE" id="PS50110"/>
    </source>
</evidence>
<evidence type="ECO:0000256" key="5">
    <source>
        <dbReference type="PROSITE-ProRule" id="PRU00169"/>
    </source>
</evidence>
<dbReference type="SMART" id="SM00862">
    <property type="entry name" value="Trans_reg_C"/>
    <property type="match status" value="1"/>
</dbReference>
<dbReference type="SUPFAM" id="SSF52172">
    <property type="entry name" value="CheY-like"/>
    <property type="match status" value="1"/>
</dbReference>
<dbReference type="InterPro" id="IPR001789">
    <property type="entry name" value="Sig_transdc_resp-reg_receiver"/>
</dbReference>
<dbReference type="PROSITE" id="PS50110">
    <property type="entry name" value="RESPONSE_REGULATORY"/>
    <property type="match status" value="1"/>
</dbReference>
<dbReference type="CDD" id="cd17574">
    <property type="entry name" value="REC_OmpR"/>
    <property type="match status" value="1"/>
</dbReference>
<protein>
    <submittedName>
        <fullName evidence="9">Response regulator transcription factor</fullName>
    </submittedName>
</protein>
<gene>
    <name evidence="9" type="ORF">ACFP57_00240</name>
</gene>
<organism evidence="9 10">
    <name type="scientific">Luteococcus sanguinis</name>
    <dbReference type="NCBI Taxonomy" id="174038"/>
    <lineage>
        <taxon>Bacteria</taxon>
        <taxon>Bacillati</taxon>
        <taxon>Actinomycetota</taxon>
        <taxon>Actinomycetes</taxon>
        <taxon>Propionibacteriales</taxon>
        <taxon>Propionibacteriaceae</taxon>
        <taxon>Luteococcus</taxon>
    </lineage>
</organism>
<dbReference type="Gene3D" id="6.10.250.690">
    <property type="match status" value="1"/>
</dbReference>
<dbReference type="Gene3D" id="1.10.10.10">
    <property type="entry name" value="Winged helix-like DNA-binding domain superfamily/Winged helix DNA-binding domain"/>
    <property type="match status" value="1"/>
</dbReference>
<keyword evidence="10" id="KW-1185">Reference proteome</keyword>
<keyword evidence="3 6" id="KW-0238">DNA-binding</keyword>
<keyword evidence="4" id="KW-0804">Transcription</keyword>
<dbReference type="Pfam" id="PF00486">
    <property type="entry name" value="Trans_reg_C"/>
    <property type="match status" value="1"/>
</dbReference>
<feature type="modified residue" description="4-aspartylphosphate" evidence="5">
    <location>
        <position position="57"/>
    </location>
</feature>
<comment type="caution">
    <text evidence="9">The sequence shown here is derived from an EMBL/GenBank/DDBJ whole genome shotgun (WGS) entry which is preliminary data.</text>
</comment>
<feature type="domain" description="OmpR/PhoB-type" evidence="8">
    <location>
        <begin position="132"/>
        <end position="231"/>
    </location>
</feature>
<dbReference type="SMART" id="SM00448">
    <property type="entry name" value="REC"/>
    <property type="match status" value="1"/>
</dbReference>
<accession>A0ABW1WYS1</accession>
<dbReference type="RefSeq" id="WP_343886647.1">
    <property type="nucleotide sequence ID" value="NZ_BAAAKI010000017.1"/>
</dbReference>
<evidence type="ECO:0000256" key="1">
    <source>
        <dbReference type="ARBA" id="ARBA00022553"/>
    </source>
</evidence>
<dbReference type="PANTHER" id="PTHR48111:SF4">
    <property type="entry name" value="DNA-BINDING DUAL TRANSCRIPTIONAL REGULATOR OMPR"/>
    <property type="match status" value="1"/>
</dbReference>
<dbReference type="SUPFAM" id="SSF46894">
    <property type="entry name" value="C-terminal effector domain of the bipartite response regulators"/>
    <property type="match status" value="1"/>
</dbReference>
<evidence type="ECO:0000313" key="10">
    <source>
        <dbReference type="Proteomes" id="UP001596266"/>
    </source>
</evidence>
<dbReference type="Gene3D" id="3.40.50.2300">
    <property type="match status" value="1"/>
</dbReference>
<dbReference type="InterPro" id="IPR036388">
    <property type="entry name" value="WH-like_DNA-bd_sf"/>
</dbReference>
<dbReference type="InterPro" id="IPR001867">
    <property type="entry name" value="OmpR/PhoB-type_DNA-bd"/>
</dbReference>
<sequence>MAERGAARVLVVDDEPVLAGTVRNYLERAGMVTRISGDGLDALAQAEDWRPDVIVLDLGLPGLDGIEVCRRLRTWSDCYVLMLTARADEVDTLVGLSVGADDYMTKPFSPRELVARVQVLLRRPRFGVSNVTQERRFGALIVRPAAREVELDGVVLDLTRTEFDLLDALSSHPGRVLTRQRLFEDVWGYDWAGDDHLVDVHVANLRKKLGDDSSSSRFVQTVRGVGYRMGPGR</sequence>
<proteinExistence type="predicted"/>
<evidence type="ECO:0000259" key="8">
    <source>
        <dbReference type="PROSITE" id="PS51755"/>
    </source>
</evidence>
<evidence type="ECO:0000256" key="6">
    <source>
        <dbReference type="PROSITE-ProRule" id="PRU01091"/>
    </source>
</evidence>
<dbReference type="EMBL" id="JBHSUA010000002">
    <property type="protein sequence ID" value="MFC6395425.1"/>
    <property type="molecule type" value="Genomic_DNA"/>
</dbReference>
<dbReference type="InterPro" id="IPR016032">
    <property type="entry name" value="Sig_transdc_resp-reg_C-effctor"/>
</dbReference>
<reference evidence="10" key="1">
    <citation type="journal article" date="2019" name="Int. J. Syst. Evol. Microbiol.">
        <title>The Global Catalogue of Microorganisms (GCM) 10K type strain sequencing project: providing services to taxonomists for standard genome sequencing and annotation.</title>
        <authorList>
            <consortium name="The Broad Institute Genomics Platform"/>
            <consortium name="The Broad Institute Genome Sequencing Center for Infectious Disease"/>
            <person name="Wu L."/>
            <person name="Ma J."/>
        </authorList>
    </citation>
    <scope>NUCLEOTIDE SEQUENCE [LARGE SCALE GENOMIC DNA]</scope>
    <source>
        <strain evidence="10">CGMCC 1.15277</strain>
    </source>
</reference>
<keyword evidence="2" id="KW-0805">Transcription regulation</keyword>
<evidence type="ECO:0000313" key="9">
    <source>
        <dbReference type="EMBL" id="MFC6395425.1"/>
    </source>
</evidence>
<dbReference type="Pfam" id="PF00072">
    <property type="entry name" value="Response_reg"/>
    <property type="match status" value="1"/>
</dbReference>
<feature type="domain" description="Response regulatory" evidence="7">
    <location>
        <begin position="8"/>
        <end position="121"/>
    </location>
</feature>